<dbReference type="Proteomes" id="UP001152799">
    <property type="component" value="Chromosome 8"/>
</dbReference>
<protein>
    <submittedName>
        <fullName evidence="1">Uncharacterized protein</fullName>
    </submittedName>
</protein>
<dbReference type="InterPro" id="IPR022048">
    <property type="entry name" value="Envelope_fusion-like"/>
</dbReference>
<evidence type="ECO:0000313" key="1">
    <source>
        <dbReference type="EMBL" id="CAG9772067.1"/>
    </source>
</evidence>
<dbReference type="Pfam" id="PF12259">
    <property type="entry name" value="Baculo_F"/>
    <property type="match status" value="1"/>
</dbReference>
<gene>
    <name evidence="1" type="ORF">CEUTPL_LOCUS12489</name>
</gene>
<accession>A0A9N9MZ56</accession>
<organism evidence="1 2">
    <name type="scientific">Ceutorhynchus assimilis</name>
    <name type="common">cabbage seed weevil</name>
    <dbReference type="NCBI Taxonomy" id="467358"/>
    <lineage>
        <taxon>Eukaryota</taxon>
        <taxon>Metazoa</taxon>
        <taxon>Ecdysozoa</taxon>
        <taxon>Arthropoda</taxon>
        <taxon>Hexapoda</taxon>
        <taxon>Insecta</taxon>
        <taxon>Pterygota</taxon>
        <taxon>Neoptera</taxon>
        <taxon>Endopterygota</taxon>
        <taxon>Coleoptera</taxon>
        <taxon>Polyphaga</taxon>
        <taxon>Cucujiformia</taxon>
        <taxon>Curculionidae</taxon>
        <taxon>Ceutorhynchinae</taxon>
        <taxon>Ceutorhynchus</taxon>
    </lineage>
</organism>
<dbReference type="OrthoDB" id="6628329at2759"/>
<dbReference type="AlphaFoldDB" id="A0A9N9MZ56"/>
<evidence type="ECO:0000313" key="2">
    <source>
        <dbReference type="Proteomes" id="UP001152799"/>
    </source>
</evidence>
<dbReference type="EMBL" id="OU892284">
    <property type="protein sequence ID" value="CAG9772067.1"/>
    <property type="molecule type" value="Genomic_DNA"/>
</dbReference>
<reference evidence="1" key="1">
    <citation type="submission" date="2022-01" db="EMBL/GenBank/DDBJ databases">
        <authorList>
            <person name="King R."/>
        </authorList>
    </citation>
    <scope>NUCLEOTIDE SEQUENCE</scope>
</reference>
<name>A0A9N9MZ56_9CUCU</name>
<sequence>MEDLSNCLKVPPSDFICSKITTYLIKERPICEVELKTKQMQTIPKDCDTKVSKGTFEIWHPISTNQWLFVVTNPTIGTIYCDSNTKTSDVNINGIGIFTLKSKCKCYTLAITLYASSNQFANYTSPLQSVDITLDDCCR</sequence>
<keyword evidence="2" id="KW-1185">Reference proteome</keyword>
<proteinExistence type="predicted"/>